<keyword evidence="1" id="KW-1133">Transmembrane helix</keyword>
<protein>
    <submittedName>
        <fullName evidence="2">Predicted protein</fullName>
    </submittedName>
</protein>
<gene>
    <name evidence="2" type="ORF">LACBIDRAFT_301919</name>
</gene>
<evidence type="ECO:0000313" key="3">
    <source>
        <dbReference type="Proteomes" id="UP000001194"/>
    </source>
</evidence>
<dbReference type="AlphaFoldDB" id="B0CPX4"/>
<proteinExistence type="predicted"/>
<keyword evidence="1" id="KW-0472">Membrane</keyword>
<feature type="transmembrane region" description="Helical" evidence="1">
    <location>
        <begin position="34"/>
        <end position="55"/>
    </location>
</feature>
<evidence type="ECO:0000256" key="1">
    <source>
        <dbReference type="SAM" id="Phobius"/>
    </source>
</evidence>
<dbReference type="InParanoid" id="B0CPX4"/>
<sequence>MILSAEALCEPVKNEQSTGQVEHGRRCGPLVERALVSLSIVVIWFILGGGTLLLFSRHGLAKSFLASRIFGSSC</sequence>
<dbReference type="GeneID" id="6069441"/>
<dbReference type="KEGG" id="lbc:LACBIDRAFT_301919"/>
<dbReference type="RefSeq" id="XP_001874349.1">
    <property type="nucleotide sequence ID" value="XM_001874314.1"/>
</dbReference>
<organism evidence="3">
    <name type="scientific">Laccaria bicolor (strain S238N-H82 / ATCC MYA-4686)</name>
    <name type="common">Bicoloured deceiver</name>
    <name type="synonym">Laccaria laccata var. bicolor</name>
    <dbReference type="NCBI Taxonomy" id="486041"/>
    <lineage>
        <taxon>Eukaryota</taxon>
        <taxon>Fungi</taxon>
        <taxon>Dikarya</taxon>
        <taxon>Basidiomycota</taxon>
        <taxon>Agaricomycotina</taxon>
        <taxon>Agaricomycetes</taxon>
        <taxon>Agaricomycetidae</taxon>
        <taxon>Agaricales</taxon>
        <taxon>Agaricineae</taxon>
        <taxon>Hydnangiaceae</taxon>
        <taxon>Laccaria</taxon>
    </lineage>
</organism>
<accession>B0CPX4</accession>
<evidence type="ECO:0000313" key="2">
    <source>
        <dbReference type="EMBL" id="EDR16141.1"/>
    </source>
</evidence>
<keyword evidence="1" id="KW-0812">Transmembrane</keyword>
<dbReference type="HOGENOM" id="CLU_2688224_0_0_1"/>
<reference evidence="2 3" key="1">
    <citation type="journal article" date="2008" name="Nature">
        <title>The genome of Laccaria bicolor provides insights into mycorrhizal symbiosis.</title>
        <authorList>
            <person name="Martin F."/>
            <person name="Aerts A."/>
            <person name="Ahren D."/>
            <person name="Brun A."/>
            <person name="Danchin E.G.J."/>
            <person name="Duchaussoy F."/>
            <person name="Gibon J."/>
            <person name="Kohler A."/>
            <person name="Lindquist E."/>
            <person name="Pereda V."/>
            <person name="Salamov A."/>
            <person name="Shapiro H.J."/>
            <person name="Wuyts J."/>
            <person name="Blaudez D."/>
            <person name="Buee M."/>
            <person name="Brokstein P."/>
            <person name="Canbaeck B."/>
            <person name="Cohen D."/>
            <person name="Courty P.E."/>
            <person name="Coutinho P.M."/>
            <person name="Delaruelle C."/>
            <person name="Detter J.C."/>
            <person name="Deveau A."/>
            <person name="DiFazio S."/>
            <person name="Duplessis S."/>
            <person name="Fraissinet-Tachet L."/>
            <person name="Lucic E."/>
            <person name="Frey-Klett P."/>
            <person name="Fourrey C."/>
            <person name="Feussner I."/>
            <person name="Gay G."/>
            <person name="Grimwood J."/>
            <person name="Hoegger P.J."/>
            <person name="Jain P."/>
            <person name="Kilaru S."/>
            <person name="Labbe J."/>
            <person name="Lin Y.C."/>
            <person name="Legue V."/>
            <person name="Le Tacon F."/>
            <person name="Marmeisse R."/>
            <person name="Melayah D."/>
            <person name="Montanini B."/>
            <person name="Muratet M."/>
            <person name="Nehls U."/>
            <person name="Niculita-Hirzel H."/>
            <person name="Oudot-Le Secq M.P."/>
            <person name="Peter M."/>
            <person name="Quesneville H."/>
            <person name="Rajashekar B."/>
            <person name="Reich M."/>
            <person name="Rouhier N."/>
            <person name="Schmutz J."/>
            <person name="Yin T."/>
            <person name="Chalot M."/>
            <person name="Henrissat B."/>
            <person name="Kuees U."/>
            <person name="Lucas S."/>
            <person name="Van de Peer Y."/>
            <person name="Podila G.K."/>
            <person name="Polle A."/>
            <person name="Pukkila P.J."/>
            <person name="Richardson P.M."/>
            <person name="Rouze P."/>
            <person name="Sanders I.R."/>
            <person name="Stajich J.E."/>
            <person name="Tunlid A."/>
            <person name="Tuskan G."/>
            <person name="Grigoriev I.V."/>
        </authorList>
    </citation>
    <scope>NUCLEOTIDE SEQUENCE [LARGE SCALE GENOMIC DNA]</scope>
    <source>
        <strain evidence="3">S238N-H82 / ATCC MYA-4686</strain>
    </source>
</reference>
<dbReference type="Proteomes" id="UP000001194">
    <property type="component" value="Unassembled WGS sequence"/>
</dbReference>
<name>B0CPX4_LACBS</name>
<keyword evidence="3" id="KW-1185">Reference proteome</keyword>
<dbReference type="EMBL" id="DS547091">
    <property type="protein sequence ID" value="EDR16141.1"/>
    <property type="molecule type" value="Genomic_DNA"/>
</dbReference>